<dbReference type="STRING" id="1548547.BA177_11095"/>
<dbReference type="GO" id="GO:0016020">
    <property type="term" value="C:membrane"/>
    <property type="evidence" value="ECO:0007669"/>
    <property type="project" value="UniProtKB-SubCell"/>
</dbReference>
<gene>
    <name evidence="7" type="ORF">BA177_11095</name>
</gene>
<protein>
    <recommendedName>
        <fullName evidence="9">AI-2E family transporter</fullName>
    </recommendedName>
</protein>
<evidence type="ECO:0000256" key="2">
    <source>
        <dbReference type="ARBA" id="ARBA00009773"/>
    </source>
</evidence>
<feature type="transmembrane region" description="Helical" evidence="6">
    <location>
        <begin position="149"/>
        <end position="169"/>
    </location>
</feature>
<proteinExistence type="inferred from homology"/>
<feature type="transmembrane region" description="Helical" evidence="6">
    <location>
        <begin position="304"/>
        <end position="335"/>
    </location>
</feature>
<dbReference type="EMBL" id="CP016268">
    <property type="protein sequence ID" value="ANO51677.1"/>
    <property type="molecule type" value="Genomic_DNA"/>
</dbReference>
<dbReference type="Pfam" id="PF01594">
    <property type="entry name" value="AI-2E_transport"/>
    <property type="match status" value="1"/>
</dbReference>
<evidence type="ECO:0000256" key="5">
    <source>
        <dbReference type="ARBA" id="ARBA00023136"/>
    </source>
</evidence>
<dbReference type="PANTHER" id="PTHR21716">
    <property type="entry name" value="TRANSMEMBRANE PROTEIN"/>
    <property type="match status" value="1"/>
</dbReference>
<dbReference type="GO" id="GO:0055085">
    <property type="term" value="P:transmembrane transport"/>
    <property type="evidence" value="ECO:0007669"/>
    <property type="project" value="TreeGrafter"/>
</dbReference>
<feature type="transmembrane region" description="Helical" evidence="6">
    <location>
        <begin position="210"/>
        <end position="238"/>
    </location>
</feature>
<name>A0A193LGN9_9GAMM</name>
<feature type="transmembrane region" description="Helical" evidence="6">
    <location>
        <begin position="268"/>
        <end position="284"/>
    </location>
</feature>
<accession>A0A193LGN9</accession>
<keyword evidence="8" id="KW-1185">Reference proteome</keyword>
<evidence type="ECO:0008006" key="9">
    <source>
        <dbReference type="Google" id="ProtNLM"/>
    </source>
</evidence>
<evidence type="ECO:0000313" key="8">
    <source>
        <dbReference type="Proteomes" id="UP000092695"/>
    </source>
</evidence>
<comment type="subcellular location">
    <subcellularLocation>
        <location evidence="1">Membrane</location>
        <topology evidence="1">Multi-pass membrane protein</topology>
    </subcellularLocation>
</comment>
<keyword evidence="5 6" id="KW-0472">Membrane</keyword>
<feature type="transmembrane region" description="Helical" evidence="6">
    <location>
        <begin position="244"/>
        <end position="261"/>
    </location>
</feature>
<evidence type="ECO:0000256" key="4">
    <source>
        <dbReference type="ARBA" id="ARBA00022989"/>
    </source>
</evidence>
<dbReference type="InterPro" id="IPR002549">
    <property type="entry name" value="AI-2E-like"/>
</dbReference>
<comment type="similarity">
    <text evidence="2">Belongs to the autoinducer-2 exporter (AI-2E) (TC 2.A.86) family.</text>
</comment>
<evidence type="ECO:0000256" key="1">
    <source>
        <dbReference type="ARBA" id="ARBA00004141"/>
    </source>
</evidence>
<evidence type="ECO:0000313" key="7">
    <source>
        <dbReference type="EMBL" id="ANO51677.1"/>
    </source>
</evidence>
<sequence length="360" mass="38478">MLMKADNRLNWLIAIALTGWLLWLLAPVLTPFVAAALLAYIGDPLADRLQTLRLPRTLAVIAVFVLTLLCLALLLLLVVPLIQTQVSALLDALPGIIAQAEQVWLPKISGFIGVEPGDDVGISAFLDRYRDMAGSWGAKILLSLSRSGGALAAAVISLFLIPILTFYLLRDWDTMMARFGSLIPARNRGTVFYLARETDEVLGAFLRGQILVMIALAIIYAVGLSLVGLQFAIAIGVVAGLVSFVPYLGFVIGIALAALTVVMEPDPLLRLVGVIATFSIAQMIEGSFLTPKLVGDRIGLHPVIVIFAVAAGGQLFGFFGILLALPTAAVLSVLVKFMYSRYLADHPDARIIADLGDSSS</sequence>
<organism evidence="7 8">
    <name type="scientific">Woeseia oceani</name>
    <dbReference type="NCBI Taxonomy" id="1548547"/>
    <lineage>
        <taxon>Bacteria</taxon>
        <taxon>Pseudomonadati</taxon>
        <taxon>Pseudomonadota</taxon>
        <taxon>Gammaproteobacteria</taxon>
        <taxon>Woeseiales</taxon>
        <taxon>Woeseiaceae</taxon>
        <taxon>Woeseia</taxon>
    </lineage>
</organism>
<dbReference type="AlphaFoldDB" id="A0A193LGN9"/>
<evidence type="ECO:0000256" key="3">
    <source>
        <dbReference type="ARBA" id="ARBA00022692"/>
    </source>
</evidence>
<feature type="transmembrane region" description="Helical" evidence="6">
    <location>
        <begin position="12"/>
        <end position="38"/>
    </location>
</feature>
<dbReference type="PANTHER" id="PTHR21716:SF64">
    <property type="entry name" value="AI-2 TRANSPORT PROTEIN TQSA"/>
    <property type="match status" value="1"/>
</dbReference>
<dbReference type="Proteomes" id="UP000092695">
    <property type="component" value="Chromosome"/>
</dbReference>
<keyword evidence="3 6" id="KW-0812">Transmembrane</keyword>
<evidence type="ECO:0000256" key="6">
    <source>
        <dbReference type="SAM" id="Phobius"/>
    </source>
</evidence>
<reference evidence="7 8" key="1">
    <citation type="submission" date="2016-06" db="EMBL/GenBank/DDBJ databases">
        <title>Complete genome sequence of a deep-branching marine Gamma Proteobacterium Woeseia oceani type strain XK5.</title>
        <authorList>
            <person name="Mu D."/>
            <person name="Du Z."/>
        </authorList>
    </citation>
    <scope>NUCLEOTIDE SEQUENCE [LARGE SCALE GENOMIC DNA]</scope>
    <source>
        <strain evidence="7 8">XK5</strain>
    </source>
</reference>
<feature type="transmembrane region" description="Helical" evidence="6">
    <location>
        <begin position="58"/>
        <end position="82"/>
    </location>
</feature>
<keyword evidence="4 6" id="KW-1133">Transmembrane helix</keyword>
<dbReference type="OrthoDB" id="5792512at2"/>
<dbReference type="KEGG" id="woc:BA177_11095"/>